<dbReference type="PANTHER" id="PTHR43135:SF3">
    <property type="entry name" value="ALPHA-D-RIBOSE 1-METHYLPHOSPHONATE 5-TRIPHOSPHATE DIPHOSPHATASE"/>
    <property type="match status" value="1"/>
</dbReference>
<dbReference type="InterPro" id="IPR011059">
    <property type="entry name" value="Metal-dep_hydrolase_composite"/>
</dbReference>
<dbReference type="Gene3D" id="2.120.10.30">
    <property type="entry name" value="TolB, C-terminal domain"/>
    <property type="match status" value="3"/>
</dbReference>
<feature type="chain" id="PRO_5046699876" evidence="2">
    <location>
        <begin position="20"/>
        <end position="1070"/>
    </location>
</feature>
<name>A0ABS4KWY4_STRAV</name>
<evidence type="ECO:0000313" key="4">
    <source>
        <dbReference type="EMBL" id="MBP2034543.1"/>
    </source>
</evidence>
<evidence type="ECO:0000313" key="5">
    <source>
        <dbReference type="Proteomes" id="UP001519310"/>
    </source>
</evidence>
<dbReference type="SUPFAM" id="SSF51338">
    <property type="entry name" value="Composite domain of metallo-dependent hydrolases"/>
    <property type="match status" value="1"/>
</dbReference>
<feature type="compositionally biased region" description="Basic and acidic residues" evidence="1">
    <location>
        <begin position="307"/>
        <end position="330"/>
    </location>
</feature>
<dbReference type="SUPFAM" id="SSF51556">
    <property type="entry name" value="Metallo-dependent hydrolases"/>
    <property type="match status" value="1"/>
</dbReference>
<dbReference type="InterPro" id="IPR006680">
    <property type="entry name" value="Amidohydro-rel"/>
</dbReference>
<evidence type="ECO:0000259" key="3">
    <source>
        <dbReference type="Pfam" id="PF01979"/>
    </source>
</evidence>
<keyword evidence="2" id="KW-0732">Signal</keyword>
<keyword evidence="5" id="KW-1185">Reference proteome</keyword>
<accession>A0ABS4KWY4</accession>
<proteinExistence type="predicted"/>
<dbReference type="Gene3D" id="2.30.40.10">
    <property type="entry name" value="Urease, subunit C, domain 1"/>
    <property type="match status" value="1"/>
</dbReference>
<dbReference type="PANTHER" id="PTHR43135">
    <property type="entry name" value="ALPHA-D-RIBOSE 1-METHYLPHOSPHONATE 5-TRIPHOSPHATE DIPHOSPHATASE"/>
    <property type="match status" value="1"/>
</dbReference>
<feature type="domain" description="Amidohydrolase-related" evidence="3">
    <location>
        <begin position="927"/>
        <end position="1026"/>
    </location>
</feature>
<dbReference type="Proteomes" id="UP001519310">
    <property type="component" value="Unassembled WGS sequence"/>
</dbReference>
<comment type="caution">
    <text evidence="4">The sequence shown here is derived from an EMBL/GenBank/DDBJ whole genome shotgun (WGS) entry which is preliminary data.</text>
</comment>
<dbReference type="InterPro" id="IPR011042">
    <property type="entry name" value="6-blade_b-propeller_TolB-like"/>
</dbReference>
<organism evidence="4 5">
    <name type="scientific">Streptomyces avidinii</name>
    <dbReference type="NCBI Taxonomy" id="1895"/>
    <lineage>
        <taxon>Bacteria</taxon>
        <taxon>Bacillati</taxon>
        <taxon>Actinomycetota</taxon>
        <taxon>Actinomycetes</taxon>
        <taxon>Kitasatosporales</taxon>
        <taxon>Streptomycetaceae</taxon>
        <taxon>Streptomyces</taxon>
    </lineage>
</organism>
<sequence>MGALTALLGRTSATAGATAATSATVAGAPGAAADLVRLRFTRATNGAATAVGDRVVAEVQGVLWALPPDGAPAKPLTPPDLEPGRPVLSPDGLRVAMSAYRGGAFHIWVMNADGSGLRPLTDSPFDHRAPAWSPDGRSIAFSSERGGDPVTGSPYRIWTVTVTGGSPRRLTGLPGQDGPGQDGEWEDFDPVWSPDGSRVLFVRGTPTGDTLTARTIASVAAGPDADGPVRIEHTVTGGRLLSPALSPSGRTAWLSAAPGPRKAEHLSLYVDGRPVPLDGDLAPAPPRWIGDDRLLITLDGRFRTVRPHREGADGSGDGRDGGGRDIGEMREIPLNATLEVPRPRYRVKEYVLEAERSLPVRGIHLPALSPDGRNVAFAALNALWVAPVTGGAPRRIVRAPETAYVQGPVWTPDGRALLYTDDRDGLNTVRRRELDNGRESVLAPGGRVYGVLSPDGRRLAALDLAGRLLVRDLATGTETALVAARGGGGLPGPPSWSPDGRHLALCDRNRLSRRFREGYNVIRIVDTTTGAARLHALAPHASLADRYASGPVWSPDGRFLACVSESALWLLPVDADGNPAGPAHRLTGEPADHPSWSADSRTLLYQSCARLRLLALDGAGAPAGPPRTVPVSLTYRRPAPVDTVVHAGLLWDATGSTPRADVDVLISGGRITAVEPHRTGRRAARTVDASTGTVLPGLWDAHVHPYPYTYGARQGALHLAYGVTTVVSLGGSAYEQARLREDIRAGRLAAPRMLAGGELLDGSRVAYSMGRAHRTEAGFARSLARAAALDWDFVKTYVRAPYPYMAEAARFAHERLGVLAGSHLCAPGIRSGQDLTTHLVATERAEYGYGATPRGHTYQDTLEVYTHGGFDLIATPFTALPLIGADPALADDARVTDLMPPWDVAAVRAAAAAPPSAEQSAALEREVGVYRRVIEGGGRVALGTDAPLTPVGLHLHLALRALHRYGLTPAEALTTVTRTPARVFGVADRLGTVEPGRIADLTLVGGDPFTDFDDLVRVRATVRGGTVRERPALERAFTRSAGPSTPAPDPADWRAVLDQMLRDGCCTPHG</sequence>
<dbReference type="Gene3D" id="3.20.20.140">
    <property type="entry name" value="Metal-dependent hydrolases"/>
    <property type="match status" value="1"/>
</dbReference>
<dbReference type="Pfam" id="PF07676">
    <property type="entry name" value="PD40"/>
    <property type="match status" value="4"/>
</dbReference>
<dbReference type="SUPFAM" id="SSF82171">
    <property type="entry name" value="DPP6 N-terminal domain-like"/>
    <property type="match status" value="2"/>
</dbReference>
<dbReference type="InterPro" id="IPR051781">
    <property type="entry name" value="Metallo-dep_Hydrolase"/>
</dbReference>
<dbReference type="InterPro" id="IPR032466">
    <property type="entry name" value="Metal_Hydrolase"/>
</dbReference>
<gene>
    <name evidence="4" type="ORF">J2Z77_000327</name>
</gene>
<evidence type="ECO:0000256" key="2">
    <source>
        <dbReference type="SAM" id="SignalP"/>
    </source>
</evidence>
<feature type="region of interest" description="Disordered" evidence="1">
    <location>
        <begin position="306"/>
        <end position="330"/>
    </location>
</feature>
<reference evidence="4 5" key="1">
    <citation type="submission" date="2021-03" db="EMBL/GenBank/DDBJ databases">
        <title>Genomic Encyclopedia of Type Strains, Phase IV (KMG-IV): sequencing the most valuable type-strain genomes for metagenomic binning, comparative biology and taxonomic classification.</title>
        <authorList>
            <person name="Goeker M."/>
        </authorList>
    </citation>
    <scope>NUCLEOTIDE SEQUENCE [LARGE SCALE GENOMIC DNA]</scope>
    <source>
        <strain evidence="4 5">DSM 40526</strain>
    </source>
</reference>
<feature type="signal peptide" evidence="2">
    <location>
        <begin position="1"/>
        <end position="19"/>
    </location>
</feature>
<protein>
    <submittedName>
        <fullName evidence="4">Tol biopolymer transport system component/imidazolonepropionase-like amidohydrolase</fullName>
    </submittedName>
</protein>
<dbReference type="Pfam" id="PF01979">
    <property type="entry name" value="Amidohydro_1"/>
    <property type="match status" value="1"/>
</dbReference>
<dbReference type="EMBL" id="JAGGLQ010000001">
    <property type="protein sequence ID" value="MBP2034543.1"/>
    <property type="molecule type" value="Genomic_DNA"/>
</dbReference>
<dbReference type="InterPro" id="IPR011659">
    <property type="entry name" value="WD40"/>
</dbReference>
<evidence type="ECO:0000256" key="1">
    <source>
        <dbReference type="SAM" id="MobiDB-lite"/>
    </source>
</evidence>